<gene>
    <name evidence="1" type="ORF">I6G56_31610</name>
</gene>
<proteinExistence type="predicted"/>
<protein>
    <submittedName>
        <fullName evidence="1">Uncharacterized protein</fullName>
    </submittedName>
</protein>
<organism evidence="1 2">
    <name type="scientific">Burkholderia humptydooensis</name>
    <dbReference type="NCBI Taxonomy" id="430531"/>
    <lineage>
        <taxon>Bacteria</taxon>
        <taxon>Pseudomonadati</taxon>
        <taxon>Pseudomonadota</taxon>
        <taxon>Betaproteobacteria</taxon>
        <taxon>Burkholderiales</taxon>
        <taxon>Burkholderiaceae</taxon>
        <taxon>Burkholderia</taxon>
        <taxon>pseudomallei group</taxon>
    </lineage>
</organism>
<evidence type="ECO:0000313" key="2">
    <source>
        <dbReference type="Proteomes" id="UP000594943"/>
    </source>
</evidence>
<dbReference type="AlphaFoldDB" id="A0A7T2X0V8"/>
<dbReference type="KEGG" id="bhg:I6G56_31610"/>
<dbReference type="RefSeq" id="WP_156436735.1">
    <property type="nucleotide sequence ID" value="NZ_CP013382.1"/>
</dbReference>
<sequence length="48" mass="5371">MTDRLLRVHFAVTPFRRSNFFLFLDGGRVACRADAACPARSSTIVNLT</sequence>
<name>A0A7T2X0V8_9BURK</name>
<dbReference type="EMBL" id="CP065687">
    <property type="protein sequence ID" value="QPS46602.1"/>
    <property type="molecule type" value="Genomic_DNA"/>
</dbReference>
<evidence type="ECO:0000313" key="1">
    <source>
        <dbReference type="EMBL" id="QPS46602.1"/>
    </source>
</evidence>
<accession>A0A7T2X0V8</accession>
<dbReference type="Proteomes" id="UP000594943">
    <property type="component" value="Chromosome 2"/>
</dbReference>
<reference evidence="1 2" key="1">
    <citation type="submission" date="2020-12" db="EMBL/GenBank/DDBJ databases">
        <title>FDA dAtabase for Regulatory Grade micrObial Sequences (FDA-ARGOS): Supporting development and validation of Infectious Disease Dx tests.</title>
        <authorList>
            <person name="Nelson B."/>
            <person name="Plummer A."/>
            <person name="Tallon L."/>
            <person name="Sadzewicz L."/>
            <person name="Zhao X."/>
            <person name="Boylan J."/>
            <person name="Ott S."/>
            <person name="Bowen H."/>
            <person name="Vavikolanu K."/>
            <person name="Mehta A."/>
            <person name="Aluvathingal J."/>
            <person name="Nadendla S."/>
            <person name="Myers T."/>
            <person name="Yan Y."/>
            <person name="Sichtig H."/>
        </authorList>
    </citation>
    <scope>NUCLEOTIDE SEQUENCE [LARGE SCALE GENOMIC DNA]</scope>
    <source>
        <strain evidence="1 2">FDAARGOS_899</strain>
    </source>
</reference>